<organism evidence="2 3">
    <name type="scientific">Purpureocillium lilacinum</name>
    <name type="common">Paecilomyces lilacinus</name>
    <dbReference type="NCBI Taxonomy" id="33203"/>
    <lineage>
        <taxon>Eukaryota</taxon>
        <taxon>Fungi</taxon>
        <taxon>Dikarya</taxon>
        <taxon>Ascomycota</taxon>
        <taxon>Pezizomycotina</taxon>
        <taxon>Sordariomycetes</taxon>
        <taxon>Hypocreomycetidae</taxon>
        <taxon>Hypocreales</taxon>
        <taxon>Ophiocordycipitaceae</taxon>
        <taxon>Purpureocillium</taxon>
    </lineage>
</organism>
<evidence type="ECO:0000256" key="1">
    <source>
        <dbReference type="SAM" id="MobiDB-lite"/>
    </source>
</evidence>
<accession>A0A2U3EQC7</accession>
<comment type="caution">
    <text evidence="2">The sequence shown here is derived from an EMBL/GenBank/DDBJ whole genome shotgun (WGS) entry which is preliminary data.</text>
</comment>
<feature type="region of interest" description="Disordered" evidence="1">
    <location>
        <begin position="63"/>
        <end position="141"/>
    </location>
</feature>
<evidence type="ECO:0000313" key="3">
    <source>
        <dbReference type="Proteomes" id="UP000245956"/>
    </source>
</evidence>
<feature type="compositionally biased region" description="Polar residues" evidence="1">
    <location>
        <begin position="86"/>
        <end position="96"/>
    </location>
</feature>
<feature type="compositionally biased region" description="Pro residues" evidence="1">
    <location>
        <begin position="116"/>
        <end position="125"/>
    </location>
</feature>
<gene>
    <name evidence="2" type="ORF">PCL_03893</name>
</gene>
<reference evidence="2 3" key="1">
    <citation type="journal article" date="2016" name="Front. Microbiol.">
        <title>Genome and transcriptome sequences reveal the specific parasitism of the nematophagous Purpureocillium lilacinum 36-1.</title>
        <authorList>
            <person name="Xie J."/>
            <person name="Li S."/>
            <person name="Mo C."/>
            <person name="Xiao X."/>
            <person name="Peng D."/>
            <person name="Wang G."/>
            <person name="Xiao Y."/>
        </authorList>
    </citation>
    <scope>NUCLEOTIDE SEQUENCE [LARGE SCALE GENOMIC DNA]</scope>
    <source>
        <strain evidence="2 3">36-1</strain>
    </source>
</reference>
<sequence length="154" mass="16943">MYNSAILSARAQAYLSHHRLNNRPPARRVTQVASPTCLSAYLAVTAPTPSLFCSFSRAPERDPIWPQAAGPARPSVHTDPRRRPAQLSSRVATYTVATLRETRLNERPPSTTTYHPPSPNKPPPSKGTAAEKKKKRPPPSFLIFSFFSSPLPSS</sequence>
<dbReference type="EMBL" id="LCWV01000001">
    <property type="protein sequence ID" value="PWI76699.1"/>
    <property type="molecule type" value="Genomic_DNA"/>
</dbReference>
<proteinExistence type="predicted"/>
<dbReference type="AlphaFoldDB" id="A0A2U3EQC7"/>
<protein>
    <submittedName>
        <fullName evidence="2">Uncharacterized protein</fullName>
    </submittedName>
</protein>
<dbReference type="Proteomes" id="UP000245956">
    <property type="component" value="Unassembled WGS sequence"/>
</dbReference>
<evidence type="ECO:0000313" key="2">
    <source>
        <dbReference type="EMBL" id="PWI76699.1"/>
    </source>
</evidence>
<name>A0A2U3EQC7_PURLI</name>